<evidence type="ECO:0000313" key="1">
    <source>
        <dbReference type="EMBL" id="QHT90824.1"/>
    </source>
</evidence>
<accession>A0A6C0ICQ1</accession>
<sequence>MGKKNSGRNQKLYKMKGCSKTRKNYLGGKSTNSNLANPSFLTYNATGGACSASLAPSNGYIPQNINGANPAYPSSGPTPSGFNFLNPQTSQTGGSCGCGVPLMTGGRRRQKGGSRHRIGCKCSTCKMKGGSGNNGLPYPDGLVGNNWTPSVSGWPGVNGVQGDRNYLAYNSYKVDPQTATTYTGANPPFSIGGKTTRKRRQKGGFTSNFLGQDLINVGRQFQYGLGTAYNALAGYQAPVNPMPWKGQLPSTPNLSTVKAAYTY</sequence>
<name>A0A6C0ICQ1_9ZZZZ</name>
<organism evidence="1">
    <name type="scientific">viral metagenome</name>
    <dbReference type="NCBI Taxonomy" id="1070528"/>
    <lineage>
        <taxon>unclassified sequences</taxon>
        <taxon>metagenomes</taxon>
        <taxon>organismal metagenomes</taxon>
    </lineage>
</organism>
<dbReference type="AlphaFoldDB" id="A0A6C0ICQ1"/>
<protein>
    <submittedName>
        <fullName evidence="1">Uncharacterized protein</fullName>
    </submittedName>
</protein>
<proteinExistence type="predicted"/>
<reference evidence="1" key="1">
    <citation type="journal article" date="2020" name="Nature">
        <title>Giant virus diversity and host interactions through global metagenomics.</title>
        <authorList>
            <person name="Schulz F."/>
            <person name="Roux S."/>
            <person name="Paez-Espino D."/>
            <person name="Jungbluth S."/>
            <person name="Walsh D.A."/>
            <person name="Denef V.J."/>
            <person name="McMahon K.D."/>
            <person name="Konstantinidis K.T."/>
            <person name="Eloe-Fadrosh E.A."/>
            <person name="Kyrpides N.C."/>
            <person name="Woyke T."/>
        </authorList>
    </citation>
    <scope>NUCLEOTIDE SEQUENCE</scope>
    <source>
        <strain evidence="1">GVMAG-M-3300023184-72</strain>
    </source>
</reference>
<dbReference type="EMBL" id="MN740161">
    <property type="protein sequence ID" value="QHT90824.1"/>
    <property type="molecule type" value="Genomic_DNA"/>
</dbReference>